<dbReference type="HOGENOM" id="CLU_181623_2_0_9"/>
<keyword evidence="2" id="KW-1185">Reference proteome</keyword>
<dbReference type="AlphaFoldDB" id="W6S0P0"/>
<name>W6S0P0_9CLOT</name>
<dbReference type="Proteomes" id="UP000019426">
    <property type="component" value="Chromosome M2/40_rep2"/>
</dbReference>
<dbReference type="KEGG" id="clt:CM240_3359"/>
<dbReference type="RefSeq" id="WP_044040650.1">
    <property type="nucleotide sequence ID" value="NZ_HG917869.1"/>
</dbReference>
<dbReference type="OrthoDB" id="164847at2"/>
<sequence length="70" mass="8150">MRIIIDRFEDDMAICEKEDRSTIEIEKNKIPIGAKEGTILIVHNDKIVIDKKSTDNKKYKIESLLKDLFS</sequence>
<evidence type="ECO:0000313" key="1">
    <source>
        <dbReference type="EMBL" id="CDM70476.1"/>
    </source>
</evidence>
<reference evidence="1 2" key="1">
    <citation type="submission" date="2013-11" db="EMBL/GenBank/DDBJ databases">
        <title>Complete genome sequence of Clostridum sp. M2/40.</title>
        <authorList>
            <person name="Wibberg D."/>
            <person name="Puehler A."/>
            <person name="Schlueter A."/>
        </authorList>
    </citation>
    <scope>NUCLEOTIDE SEQUENCE [LARGE SCALE GENOMIC DNA]</scope>
    <source>
        <strain evidence="2">M2/40</strain>
    </source>
</reference>
<protein>
    <submittedName>
        <fullName evidence="1">Uncharacterized protein</fullName>
    </submittedName>
</protein>
<dbReference type="EMBL" id="HG917869">
    <property type="protein sequence ID" value="CDM70476.1"/>
    <property type="molecule type" value="Genomic_DNA"/>
</dbReference>
<dbReference type="InterPro" id="IPR021377">
    <property type="entry name" value="DUF3006"/>
</dbReference>
<proteinExistence type="predicted"/>
<gene>
    <name evidence="1" type="ORF">CM240_3359</name>
</gene>
<evidence type="ECO:0000313" key="2">
    <source>
        <dbReference type="Proteomes" id="UP000019426"/>
    </source>
</evidence>
<dbReference type="PATRIC" id="fig|1216932.3.peg.3334"/>
<dbReference type="STRING" id="1216932.CM240_3359"/>
<organism evidence="1 2">
    <name type="scientific">Clostridium bornimense</name>
    <dbReference type="NCBI Taxonomy" id="1216932"/>
    <lineage>
        <taxon>Bacteria</taxon>
        <taxon>Bacillati</taxon>
        <taxon>Bacillota</taxon>
        <taxon>Clostridia</taxon>
        <taxon>Eubacteriales</taxon>
        <taxon>Clostridiaceae</taxon>
        <taxon>Clostridium</taxon>
    </lineage>
</organism>
<accession>W6S0P0</accession>
<dbReference type="Pfam" id="PF11213">
    <property type="entry name" value="DUF3006"/>
    <property type="match status" value="1"/>
</dbReference>
<dbReference type="Gene3D" id="6.20.120.50">
    <property type="match status" value="1"/>
</dbReference>